<keyword evidence="1" id="KW-1133">Transmembrane helix</keyword>
<keyword evidence="1" id="KW-0812">Transmembrane</keyword>
<keyword evidence="2" id="KW-1185">Reference proteome</keyword>
<evidence type="ECO:0000256" key="1">
    <source>
        <dbReference type="SAM" id="Phobius"/>
    </source>
</evidence>
<evidence type="ECO:0000313" key="2">
    <source>
        <dbReference type="Proteomes" id="UP000887565"/>
    </source>
</evidence>
<protein>
    <submittedName>
        <fullName evidence="3">Uncharacterized protein</fullName>
    </submittedName>
</protein>
<sequence length="152" mass="18115">MTYNLQDTTIHGLYYLARSKSKRNIVFWSIVTIFGVVYATLEIASEIKTTFRTSQFDVQYRTIDKGLEKYPELGIFFSDWTYTVDWRLAEELADEVNLSETEYALWFSGMHDHIWQWNNSLEDKFLLMKKFSSYGNWSETDKSNNSNVRQIW</sequence>
<dbReference type="WBParaSite" id="nRc.2.0.1.t07307-RA">
    <property type="protein sequence ID" value="nRc.2.0.1.t07307-RA"/>
    <property type="gene ID" value="nRc.2.0.1.g07307"/>
</dbReference>
<accession>A0A915I1G1</accession>
<feature type="transmembrane region" description="Helical" evidence="1">
    <location>
        <begin position="25"/>
        <end position="44"/>
    </location>
</feature>
<dbReference type="Proteomes" id="UP000887565">
    <property type="component" value="Unplaced"/>
</dbReference>
<dbReference type="AlphaFoldDB" id="A0A915I1G1"/>
<proteinExistence type="predicted"/>
<evidence type="ECO:0000313" key="3">
    <source>
        <dbReference type="WBParaSite" id="nRc.2.0.1.t07307-RA"/>
    </source>
</evidence>
<name>A0A915I1G1_ROMCU</name>
<reference evidence="3" key="1">
    <citation type="submission" date="2022-11" db="UniProtKB">
        <authorList>
            <consortium name="WormBaseParasite"/>
        </authorList>
    </citation>
    <scope>IDENTIFICATION</scope>
</reference>
<keyword evidence="1" id="KW-0472">Membrane</keyword>
<organism evidence="2 3">
    <name type="scientific">Romanomermis culicivorax</name>
    <name type="common">Nematode worm</name>
    <dbReference type="NCBI Taxonomy" id="13658"/>
    <lineage>
        <taxon>Eukaryota</taxon>
        <taxon>Metazoa</taxon>
        <taxon>Ecdysozoa</taxon>
        <taxon>Nematoda</taxon>
        <taxon>Enoplea</taxon>
        <taxon>Dorylaimia</taxon>
        <taxon>Mermithida</taxon>
        <taxon>Mermithoidea</taxon>
        <taxon>Mermithidae</taxon>
        <taxon>Romanomermis</taxon>
    </lineage>
</organism>